<comment type="subcellular location">
    <subcellularLocation>
        <location evidence="1">Membrane</location>
    </subcellularLocation>
</comment>
<dbReference type="InterPro" id="IPR044839">
    <property type="entry name" value="NDR1-like"/>
</dbReference>
<comment type="caution">
    <text evidence="4">The sequence shown here is derived from an EMBL/GenBank/DDBJ whole genome shotgun (WGS) entry which is preliminary data.</text>
</comment>
<keyword evidence="3" id="KW-1133">Transmembrane helix</keyword>
<protein>
    <recommendedName>
        <fullName evidence="6">Transmembrane protein</fullName>
    </recommendedName>
</protein>
<sequence length="131" mass="15469">MAETQFYKLIKRCCCCLMSKIWKLLVTIIILLGLIIIAFWLIVLPRAFNFSFEQTKLTQQFNNNNTLRYNLVLNTENNPNKKLSIYYNEVKGHMFYEGSTFASKDAITWLKKFRHTQSTNRMNFFGHGVIN</sequence>
<organism evidence="4 5">
    <name type="scientific">Medicago truncatula</name>
    <name type="common">Barrel medic</name>
    <name type="synonym">Medicago tribuloides</name>
    <dbReference type="NCBI Taxonomy" id="3880"/>
    <lineage>
        <taxon>Eukaryota</taxon>
        <taxon>Viridiplantae</taxon>
        <taxon>Streptophyta</taxon>
        <taxon>Embryophyta</taxon>
        <taxon>Tracheophyta</taxon>
        <taxon>Spermatophyta</taxon>
        <taxon>Magnoliopsida</taxon>
        <taxon>eudicotyledons</taxon>
        <taxon>Gunneridae</taxon>
        <taxon>Pentapetalae</taxon>
        <taxon>rosids</taxon>
        <taxon>fabids</taxon>
        <taxon>Fabales</taxon>
        <taxon>Fabaceae</taxon>
        <taxon>Papilionoideae</taxon>
        <taxon>50 kb inversion clade</taxon>
        <taxon>NPAAA clade</taxon>
        <taxon>Hologalegina</taxon>
        <taxon>IRL clade</taxon>
        <taxon>Trifolieae</taxon>
        <taxon>Medicago</taxon>
    </lineage>
</organism>
<evidence type="ECO:0000256" key="1">
    <source>
        <dbReference type="ARBA" id="ARBA00004370"/>
    </source>
</evidence>
<dbReference type="PANTHER" id="PTHR31415:SF104">
    <property type="entry name" value="PROTEIN, PUTATIVE-RELATED"/>
    <property type="match status" value="1"/>
</dbReference>
<keyword evidence="3" id="KW-0812">Transmembrane</keyword>
<evidence type="ECO:0000256" key="2">
    <source>
        <dbReference type="ARBA" id="ARBA00023136"/>
    </source>
</evidence>
<proteinExistence type="predicted"/>
<reference evidence="5" key="1">
    <citation type="journal article" date="2018" name="Nat. Plants">
        <title>Whole-genome landscape of Medicago truncatula symbiotic genes.</title>
        <authorList>
            <person name="Pecrix Y."/>
            <person name="Staton S.E."/>
            <person name="Sallet E."/>
            <person name="Lelandais-Briere C."/>
            <person name="Moreau S."/>
            <person name="Carrere S."/>
            <person name="Blein T."/>
            <person name="Jardinaud M.F."/>
            <person name="Latrasse D."/>
            <person name="Zouine M."/>
            <person name="Zahm M."/>
            <person name="Kreplak J."/>
            <person name="Mayjonade B."/>
            <person name="Satge C."/>
            <person name="Perez M."/>
            <person name="Cauet S."/>
            <person name="Marande W."/>
            <person name="Chantry-Darmon C."/>
            <person name="Lopez-Roques C."/>
            <person name="Bouchez O."/>
            <person name="Berard A."/>
            <person name="Debelle F."/>
            <person name="Munos S."/>
            <person name="Bendahmane A."/>
            <person name="Berges H."/>
            <person name="Niebel A."/>
            <person name="Buitink J."/>
            <person name="Frugier F."/>
            <person name="Benhamed M."/>
            <person name="Crespi M."/>
            <person name="Gouzy J."/>
            <person name="Gamas P."/>
        </authorList>
    </citation>
    <scope>NUCLEOTIDE SEQUENCE [LARGE SCALE GENOMIC DNA]</scope>
    <source>
        <strain evidence="5">cv. Jemalong A17</strain>
    </source>
</reference>
<dbReference type="AlphaFoldDB" id="A0A396JTA3"/>
<evidence type="ECO:0000256" key="3">
    <source>
        <dbReference type="SAM" id="Phobius"/>
    </source>
</evidence>
<gene>
    <name evidence="4" type="ORF">MtrunA17_Chr1g0177531</name>
</gene>
<feature type="transmembrane region" description="Helical" evidence="3">
    <location>
        <begin position="21"/>
        <end position="43"/>
    </location>
</feature>
<dbReference type="Gramene" id="rna3248">
    <property type="protein sequence ID" value="RHN79455.1"/>
    <property type="gene ID" value="gene3248"/>
</dbReference>
<name>A0A396JTA3_MEDTR</name>
<dbReference type="Proteomes" id="UP000265566">
    <property type="component" value="Chromosome 1"/>
</dbReference>
<evidence type="ECO:0000313" key="5">
    <source>
        <dbReference type="Proteomes" id="UP000265566"/>
    </source>
</evidence>
<evidence type="ECO:0000313" key="4">
    <source>
        <dbReference type="EMBL" id="RHN79455.1"/>
    </source>
</evidence>
<dbReference type="PANTHER" id="PTHR31415">
    <property type="entry name" value="OS05G0367900 PROTEIN"/>
    <property type="match status" value="1"/>
</dbReference>
<dbReference type="EMBL" id="PSQE01000001">
    <property type="protein sequence ID" value="RHN79455.1"/>
    <property type="molecule type" value="Genomic_DNA"/>
</dbReference>
<accession>A0A396JTA3</accession>
<dbReference type="GO" id="GO:0098542">
    <property type="term" value="P:defense response to other organism"/>
    <property type="evidence" value="ECO:0007669"/>
    <property type="project" value="InterPro"/>
</dbReference>
<keyword evidence="2 3" id="KW-0472">Membrane</keyword>
<dbReference type="GO" id="GO:0016020">
    <property type="term" value="C:membrane"/>
    <property type="evidence" value="ECO:0007669"/>
    <property type="project" value="UniProtKB-SubCell"/>
</dbReference>
<evidence type="ECO:0008006" key="6">
    <source>
        <dbReference type="Google" id="ProtNLM"/>
    </source>
</evidence>